<comment type="caution">
    <text evidence="1">The sequence shown here is derived from an EMBL/GenBank/DDBJ whole genome shotgun (WGS) entry which is preliminary data.</text>
</comment>
<reference evidence="1" key="1">
    <citation type="journal article" date="2023" name="Mol. Phylogenet. Evol.">
        <title>Genome-scale phylogeny and comparative genomics of the fungal order Sordariales.</title>
        <authorList>
            <person name="Hensen N."/>
            <person name="Bonometti L."/>
            <person name="Westerberg I."/>
            <person name="Brannstrom I.O."/>
            <person name="Guillou S."/>
            <person name="Cros-Aarteil S."/>
            <person name="Calhoun S."/>
            <person name="Haridas S."/>
            <person name="Kuo A."/>
            <person name="Mondo S."/>
            <person name="Pangilinan J."/>
            <person name="Riley R."/>
            <person name="LaButti K."/>
            <person name="Andreopoulos B."/>
            <person name="Lipzen A."/>
            <person name="Chen C."/>
            <person name="Yan M."/>
            <person name="Daum C."/>
            <person name="Ng V."/>
            <person name="Clum A."/>
            <person name="Steindorff A."/>
            <person name="Ohm R.A."/>
            <person name="Martin F."/>
            <person name="Silar P."/>
            <person name="Natvig D.O."/>
            <person name="Lalanne C."/>
            <person name="Gautier V."/>
            <person name="Ament-Velasquez S.L."/>
            <person name="Kruys A."/>
            <person name="Hutchinson M.I."/>
            <person name="Powell A.J."/>
            <person name="Barry K."/>
            <person name="Miller A.N."/>
            <person name="Grigoriev I.V."/>
            <person name="Debuchy R."/>
            <person name="Gladieux P."/>
            <person name="Hiltunen Thoren M."/>
            <person name="Johannesson H."/>
        </authorList>
    </citation>
    <scope>NUCLEOTIDE SEQUENCE</scope>
    <source>
        <strain evidence="1">CBS 168.71</strain>
    </source>
</reference>
<gene>
    <name evidence="1" type="ORF">B0H64DRAFT_459056</name>
</gene>
<organism evidence="1 2">
    <name type="scientific">Chaetomium fimeti</name>
    <dbReference type="NCBI Taxonomy" id="1854472"/>
    <lineage>
        <taxon>Eukaryota</taxon>
        <taxon>Fungi</taxon>
        <taxon>Dikarya</taxon>
        <taxon>Ascomycota</taxon>
        <taxon>Pezizomycotina</taxon>
        <taxon>Sordariomycetes</taxon>
        <taxon>Sordariomycetidae</taxon>
        <taxon>Sordariales</taxon>
        <taxon>Chaetomiaceae</taxon>
        <taxon>Chaetomium</taxon>
    </lineage>
</organism>
<sequence length="386" mass="44639">MNLSRIWLSLPHDMTEEIFSHTVDTHFFADPAYTWTQLRRLSAHQKRVIERRFREYWLPKLTITVYAGSSRRYDYAFAETPTTPESADRDSVMFVLQTQIQTPLIGLNQDLNVAKKHLKKAWHMYDPATYRNITVRLGEGVLSGGCRGGYTLNDTHLPGLKLLKSGNIRFNWKEAISELLREEMHMRTAGKEMFGDACSKWLAGHSEVLQFPPLEVQLGPWRCHVQPARRVAAFKDRVEKSRGTGRPIQLKFRGRSKWLHKQEPDDDDEIFDHRLGFFALCRRQPPDIFEVAEVEESVVPMMEVSQTWVRQQLRGGKVTPDGSGIAKGHEIADLYRKECAWRIWIGESLPLSPKEGPPKELIPDEDERGLELVLGDEKIRWVKYFG</sequence>
<dbReference type="EMBL" id="JAUEPN010000004">
    <property type="protein sequence ID" value="KAK3295176.1"/>
    <property type="molecule type" value="Genomic_DNA"/>
</dbReference>
<dbReference type="AlphaFoldDB" id="A0AAE0HGE5"/>
<dbReference type="RefSeq" id="XP_062658690.1">
    <property type="nucleotide sequence ID" value="XM_062807430.1"/>
</dbReference>
<dbReference type="Proteomes" id="UP001278766">
    <property type="component" value="Unassembled WGS sequence"/>
</dbReference>
<accession>A0AAE0HGE5</accession>
<name>A0AAE0HGE5_9PEZI</name>
<proteinExistence type="predicted"/>
<dbReference type="GeneID" id="87844378"/>
<evidence type="ECO:0000313" key="2">
    <source>
        <dbReference type="Proteomes" id="UP001278766"/>
    </source>
</evidence>
<evidence type="ECO:0000313" key="1">
    <source>
        <dbReference type="EMBL" id="KAK3295176.1"/>
    </source>
</evidence>
<protein>
    <submittedName>
        <fullName evidence="1">Uncharacterized protein</fullName>
    </submittedName>
</protein>
<keyword evidence="2" id="KW-1185">Reference proteome</keyword>
<reference evidence="1" key="2">
    <citation type="submission" date="2023-06" db="EMBL/GenBank/DDBJ databases">
        <authorList>
            <consortium name="Lawrence Berkeley National Laboratory"/>
            <person name="Haridas S."/>
            <person name="Hensen N."/>
            <person name="Bonometti L."/>
            <person name="Westerberg I."/>
            <person name="Brannstrom I.O."/>
            <person name="Guillou S."/>
            <person name="Cros-Aarteil S."/>
            <person name="Calhoun S."/>
            <person name="Kuo A."/>
            <person name="Mondo S."/>
            <person name="Pangilinan J."/>
            <person name="Riley R."/>
            <person name="Labutti K."/>
            <person name="Andreopoulos B."/>
            <person name="Lipzen A."/>
            <person name="Chen C."/>
            <person name="Yanf M."/>
            <person name="Daum C."/>
            <person name="Ng V."/>
            <person name="Clum A."/>
            <person name="Steindorff A."/>
            <person name="Ohm R."/>
            <person name="Martin F."/>
            <person name="Silar P."/>
            <person name="Natvig D."/>
            <person name="Lalanne C."/>
            <person name="Gautier V."/>
            <person name="Ament-Velasquez S.L."/>
            <person name="Kruys A."/>
            <person name="Hutchinson M.I."/>
            <person name="Powell A.J."/>
            <person name="Barry K."/>
            <person name="Miller A.N."/>
            <person name="Grigoriev I.V."/>
            <person name="Debuchy R."/>
            <person name="Gladieux P."/>
            <person name="Thoren M.H."/>
            <person name="Johannesson H."/>
        </authorList>
    </citation>
    <scope>NUCLEOTIDE SEQUENCE</scope>
    <source>
        <strain evidence="1">CBS 168.71</strain>
    </source>
</reference>